<feature type="region of interest" description="Disordered" evidence="1">
    <location>
        <begin position="484"/>
        <end position="508"/>
    </location>
</feature>
<gene>
    <name evidence="2" type="ORF">BJ085DRAFT_41446</name>
</gene>
<evidence type="ECO:0000313" key="3">
    <source>
        <dbReference type="Proteomes" id="UP000268162"/>
    </source>
</evidence>
<accession>A0A4P9ZL07</accession>
<name>A0A4P9ZL07_9FUNG</name>
<protein>
    <submittedName>
        <fullName evidence="2">Uncharacterized protein</fullName>
    </submittedName>
</protein>
<evidence type="ECO:0000313" key="2">
    <source>
        <dbReference type="EMBL" id="RKP33262.1"/>
    </source>
</evidence>
<organism evidence="2 3">
    <name type="scientific">Dimargaris cristalligena</name>
    <dbReference type="NCBI Taxonomy" id="215637"/>
    <lineage>
        <taxon>Eukaryota</taxon>
        <taxon>Fungi</taxon>
        <taxon>Fungi incertae sedis</taxon>
        <taxon>Zoopagomycota</taxon>
        <taxon>Kickxellomycotina</taxon>
        <taxon>Dimargaritomycetes</taxon>
        <taxon>Dimargaritales</taxon>
        <taxon>Dimargaritaceae</taxon>
        <taxon>Dimargaris</taxon>
    </lineage>
</organism>
<dbReference type="Proteomes" id="UP000268162">
    <property type="component" value="Unassembled WGS sequence"/>
</dbReference>
<evidence type="ECO:0000256" key="1">
    <source>
        <dbReference type="SAM" id="MobiDB-lite"/>
    </source>
</evidence>
<sequence>MNDIIQSITGNPEIVPETILEQYYTTASPDIAYARRLEGTLSASAIVNDLRFRVEIKARVKTLLRILHRYFKRITDQVQVQSIPYMFRWAVKTVMEQVAAATKATATPTSDQSALVLECTRHYFFGPQLLRRECLQGDLERNSTRPTDHLRAYELVRELLVTLLSGKGPLMECYSDLLNHFWDDHRHQLDQFLHDLAQVADNVLTIDDIPEETSHQYYGKLALSGREIQSILRLVRPHIDSLCPDHSDATLRDAVERLDQSALESAKMDMVVVSFSWTNHLLQIADVPPSAIPGTPLVGQPRRPSMRAPLMYRSVFRPLANLIIQAGSIPWPVVNFSFARTDYLDPEFVLTQLLKLDLNSLLRIASHPQDPQVVSAIDRAQTALVNWRTTLVNEPTTNQQMLQFLGREINHQKRAAWLKLYEPSLIKLNHGQFKQARTALVHDIETYDRLIYQKVSQSTQWKRPLMFGAVSKLQALRLACRRVTTRSSGNQRGANSSTEREDTSDDPLPLEIPLSTALFKFKMRDLEKRQVVRSTTGLTTQQRKHLYWTIFSPLPDVYVLRLTCINHFIEPYELPIFLDEFGRTAQHILPLSSAGASVCLDSQKTISLILTDCRDDD</sequence>
<dbReference type="AlphaFoldDB" id="A0A4P9ZL07"/>
<reference evidence="3" key="1">
    <citation type="journal article" date="2018" name="Nat. Microbiol.">
        <title>Leveraging single-cell genomics to expand the fungal tree of life.</title>
        <authorList>
            <person name="Ahrendt S.R."/>
            <person name="Quandt C.A."/>
            <person name="Ciobanu D."/>
            <person name="Clum A."/>
            <person name="Salamov A."/>
            <person name="Andreopoulos B."/>
            <person name="Cheng J.F."/>
            <person name="Woyke T."/>
            <person name="Pelin A."/>
            <person name="Henrissat B."/>
            <person name="Reynolds N.K."/>
            <person name="Benny G.L."/>
            <person name="Smith M.E."/>
            <person name="James T.Y."/>
            <person name="Grigoriev I.V."/>
        </authorList>
    </citation>
    <scope>NUCLEOTIDE SEQUENCE [LARGE SCALE GENOMIC DNA]</scope>
    <source>
        <strain evidence="3">RSA 468</strain>
    </source>
</reference>
<keyword evidence="3" id="KW-1185">Reference proteome</keyword>
<dbReference type="EMBL" id="ML004118">
    <property type="protein sequence ID" value="RKP33262.1"/>
    <property type="molecule type" value="Genomic_DNA"/>
</dbReference>
<dbReference type="InterPro" id="IPR008936">
    <property type="entry name" value="Rho_GTPase_activation_prot"/>
</dbReference>
<dbReference type="Gene3D" id="1.10.506.10">
    <property type="entry name" value="GTPase Activation - p120gap, domain 1"/>
    <property type="match status" value="1"/>
</dbReference>
<feature type="compositionally biased region" description="Polar residues" evidence="1">
    <location>
        <begin position="485"/>
        <end position="497"/>
    </location>
</feature>
<proteinExistence type="predicted"/>